<evidence type="ECO:0000256" key="4">
    <source>
        <dbReference type="ARBA" id="ARBA00022692"/>
    </source>
</evidence>
<feature type="transmembrane region" description="Helical" evidence="8">
    <location>
        <begin position="513"/>
        <end position="532"/>
    </location>
</feature>
<evidence type="ECO:0000256" key="8">
    <source>
        <dbReference type="SAM" id="Phobius"/>
    </source>
</evidence>
<sequence>MLRGLMRQDFKHRTSRTSSLTLTRTRVRRYNSHPTLVFALFGSCDLFMHTYVYPADTMGTTKAESTNKPAGEEELAAVLPTGGPAWYRQGYLLRLNSIILALVMFSSANGYDGSLMNGLQALDQWNNFLDYPTGVRLGWLNAIYWLGCGVGYPTAAWLANRFGRKPGVYVGYLFLGLGCALQTAAPNQTSFLLARLFVGVASALFGNSVPLLINEIAYPSHRGIVNSLFMSGWYVGGTVSGWVIFASRDYPSSWSWRLPSLLQALLPLVALPGFLLAPESPRWLISVGRPEEARTILTRYHAGGDTNSPLVNYEMLNITSAIEAEQEAQSSASYLEMLKIPGNRRRLFISITLGIFAQWAGNGVVSYYLSLILDTVGVTSVKDQTLISACMQMWNLIFAIIGAYLIDRFGRRPLFLASAVVMFVSYVFVTALSGSFAATQHASTGAAVIPFLFIFFAGYGLSLTPLLTAYPCEIWPFRLRARGLTVTWVASICAIFFNTFVNPIALDAIEWKYYIVFIAVLLIFGITAYFFYPETKGYPLEQIAAIFEGPTSQGGIDPERAAKCLDVFDDVKSLSVTHQESI</sequence>
<dbReference type="InterPro" id="IPR036259">
    <property type="entry name" value="MFS_trans_sf"/>
</dbReference>
<dbReference type="GO" id="GO:0016020">
    <property type="term" value="C:membrane"/>
    <property type="evidence" value="ECO:0007669"/>
    <property type="project" value="UniProtKB-SubCell"/>
</dbReference>
<feature type="transmembrane region" description="Helical" evidence="8">
    <location>
        <begin position="413"/>
        <end position="436"/>
    </location>
</feature>
<evidence type="ECO:0000256" key="5">
    <source>
        <dbReference type="ARBA" id="ARBA00022989"/>
    </source>
</evidence>
<dbReference type="InterPro" id="IPR005829">
    <property type="entry name" value="Sugar_transporter_CS"/>
</dbReference>
<dbReference type="PROSITE" id="PS00216">
    <property type="entry name" value="SUGAR_TRANSPORT_1"/>
    <property type="match status" value="1"/>
</dbReference>
<organism evidence="10 11">
    <name type="scientific">Aspergillus flavus (strain ATCC 200026 / FGSC A1120 / IAM 13836 / NRRL 3357 / JCM 12722 / SRRC 167)</name>
    <dbReference type="NCBI Taxonomy" id="332952"/>
    <lineage>
        <taxon>Eukaryota</taxon>
        <taxon>Fungi</taxon>
        <taxon>Dikarya</taxon>
        <taxon>Ascomycota</taxon>
        <taxon>Pezizomycotina</taxon>
        <taxon>Eurotiomycetes</taxon>
        <taxon>Eurotiomycetidae</taxon>
        <taxon>Eurotiales</taxon>
        <taxon>Aspergillaceae</taxon>
        <taxon>Aspergillus</taxon>
        <taxon>Aspergillus subgen. Circumdati</taxon>
    </lineage>
</organism>
<feature type="transmembrane region" description="Helical" evidence="8">
    <location>
        <begin position="347"/>
        <end position="373"/>
    </location>
</feature>
<feature type="domain" description="Major facilitator superfamily (MFS) profile" evidence="9">
    <location>
        <begin position="98"/>
        <end position="536"/>
    </location>
</feature>
<protein>
    <submittedName>
        <fullName evidence="10">Sugar transporter</fullName>
    </submittedName>
</protein>
<feature type="transmembrane region" description="Helical" evidence="8">
    <location>
        <begin position="258"/>
        <end position="277"/>
    </location>
</feature>
<feature type="transmembrane region" description="Helical" evidence="8">
    <location>
        <begin position="142"/>
        <end position="160"/>
    </location>
</feature>
<dbReference type="OMA" id="YHAAGDE"/>
<dbReference type="InterPro" id="IPR020846">
    <property type="entry name" value="MFS_dom"/>
</dbReference>
<feature type="transmembrane region" description="Helical" evidence="8">
    <location>
        <begin position="481"/>
        <end position="501"/>
    </location>
</feature>
<feature type="transmembrane region" description="Helical" evidence="8">
    <location>
        <begin position="385"/>
        <end position="406"/>
    </location>
</feature>
<dbReference type="SUPFAM" id="SSF103473">
    <property type="entry name" value="MFS general substrate transporter"/>
    <property type="match status" value="1"/>
</dbReference>
<dbReference type="PANTHER" id="PTHR48022">
    <property type="entry name" value="PLASTIDIC GLUCOSE TRANSPORTER 4"/>
    <property type="match status" value="1"/>
</dbReference>
<dbReference type="Gene3D" id="1.20.1250.20">
    <property type="entry name" value="MFS general substrate transporter like domains"/>
    <property type="match status" value="1"/>
</dbReference>
<feature type="transmembrane region" description="Helical" evidence="8">
    <location>
        <begin position="167"/>
        <end position="185"/>
    </location>
</feature>
<reference evidence="11" key="1">
    <citation type="journal article" date="2021" name="G3 (Bethesda)">
        <title>Chromosome assembled and annotated genome sequence of Aspergillus flavus NRRL 3357.</title>
        <authorList>
            <person name="Skerker J.M."/>
            <person name="Pianalto K.M."/>
            <person name="Mondo S.J."/>
            <person name="Yang K."/>
            <person name="Arkin A.P."/>
            <person name="Keller N.P."/>
            <person name="Grigoriev I.V."/>
            <person name="Louise Glass N.L."/>
        </authorList>
    </citation>
    <scope>NUCLEOTIDE SEQUENCE [LARGE SCALE GENOMIC DNA]</scope>
    <source>
        <strain evidence="11">ATCC 200026 / FGSC A1120 / IAM 13836 / NRRL 3357 / JCM 12722 / SRRC 167</strain>
    </source>
</reference>
<evidence type="ECO:0000256" key="6">
    <source>
        <dbReference type="ARBA" id="ARBA00023136"/>
    </source>
</evidence>
<dbReference type="InterPro" id="IPR005828">
    <property type="entry name" value="MFS_sugar_transport-like"/>
</dbReference>
<keyword evidence="3 7" id="KW-0813">Transport</keyword>
<dbReference type="PANTHER" id="PTHR48022:SF3">
    <property type="entry name" value="HEXOSE TRANSPORTER PROTEIN (AFU_ORTHOLOGUE AFUA_8G04480)-RELATED"/>
    <property type="match status" value="1"/>
</dbReference>
<dbReference type="VEuPathDB" id="FungiDB:AFLA_013571"/>
<evidence type="ECO:0000256" key="2">
    <source>
        <dbReference type="ARBA" id="ARBA00010992"/>
    </source>
</evidence>
<evidence type="ECO:0000313" key="11">
    <source>
        <dbReference type="Proteomes" id="UP000596276"/>
    </source>
</evidence>
<gene>
    <name evidence="10" type="ORF">F9C07_12181</name>
</gene>
<feature type="transmembrane region" description="Helical" evidence="8">
    <location>
        <begin position="191"/>
        <end position="213"/>
    </location>
</feature>
<dbReference type="Pfam" id="PF00083">
    <property type="entry name" value="Sugar_tr"/>
    <property type="match status" value="1"/>
</dbReference>
<feature type="transmembrane region" description="Helical" evidence="8">
    <location>
        <begin position="225"/>
        <end position="246"/>
    </location>
</feature>
<feature type="transmembrane region" description="Helical" evidence="8">
    <location>
        <begin position="91"/>
        <end position="111"/>
    </location>
</feature>
<keyword evidence="11" id="KW-1185">Reference proteome</keyword>
<keyword evidence="5 8" id="KW-1133">Transmembrane helix</keyword>
<evidence type="ECO:0000256" key="7">
    <source>
        <dbReference type="RuleBase" id="RU003346"/>
    </source>
</evidence>
<evidence type="ECO:0000256" key="1">
    <source>
        <dbReference type="ARBA" id="ARBA00004141"/>
    </source>
</evidence>
<comment type="subcellular location">
    <subcellularLocation>
        <location evidence="1">Membrane</location>
        <topology evidence="1">Multi-pass membrane protein</topology>
    </subcellularLocation>
</comment>
<dbReference type="FunFam" id="1.20.1250.20:FF:000134">
    <property type="entry name" value="MFS sugar transporter protein"/>
    <property type="match status" value="1"/>
</dbReference>
<keyword evidence="10" id="KW-0762">Sugar transport</keyword>
<keyword evidence="4 8" id="KW-0812">Transmembrane</keyword>
<evidence type="ECO:0000313" key="10">
    <source>
        <dbReference type="EMBL" id="QRD92201.1"/>
    </source>
</evidence>
<dbReference type="InterPro" id="IPR003663">
    <property type="entry name" value="Sugar/inositol_transpt"/>
</dbReference>
<name>A0A7U2R147_ASPFN</name>
<dbReference type="AlphaFoldDB" id="A0A7U2R147"/>
<dbReference type="InterPro" id="IPR050360">
    <property type="entry name" value="MFS_Sugar_Transporters"/>
</dbReference>
<comment type="similarity">
    <text evidence="2 7">Belongs to the major facilitator superfamily. Sugar transporter (TC 2.A.1.1) family.</text>
</comment>
<dbReference type="EMBL" id="CP044616">
    <property type="protein sequence ID" value="QRD92201.1"/>
    <property type="molecule type" value="Genomic_DNA"/>
</dbReference>
<accession>A0A7U2R147</accession>
<proteinExistence type="inferred from homology"/>
<evidence type="ECO:0000256" key="3">
    <source>
        <dbReference type="ARBA" id="ARBA00022448"/>
    </source>
</evidence>
<dbReference type="VEuPathDB" id="FungiDB:F9C07_12181"/>
<dbReference type="PROSITE" id="PS50850">
    <property type="entry name" value="MFS"/>
    <property type="match status" value="1"/>
</dbReference>
<dbReference type="NCBIfam" id="TIGR00879">
    <property type="entry name" value="SP"/>
    <property type="match status" value="1"/>
</dbReference>
<evidence type="ECO:0000259" key="9">
    <source>
        <dbReference type="PROSITE" id="PS50850"/>
    </source>
</evidence>
<dbReference type="Proteomes" id="UP000596276">
    <property type="component" value="Chromosome 8"/>
</dbReference>
<dbReference type="GO" id="GO:0005351">
    <property type="term" value="F:carbohydrate:proton symporter activity"/>
    <property type="evidence" value="ECO:0007669"/>
    <property type="project" value="TreeGrafter"/>
</dbReference>
<keyword evidence="6 8" id="KW-0472">Membrane</keyword>
<feature type="transmembrane region" description="Helical" evidence="8">
    <location>
        <begin position="448"/>
        <end position="469"/>
    </location>
</feature>